<proteinExistence type="predicted"/>
<dbReference type="OrthoDB" id="9804504at2"/>
<dbReference type="NCBIfam" id="TIGR00475">
    <property type="entry name" value="selB"/>
    <property type="match status" value="1"/>
</dbReference>
<dbReference type="GO" id="GO:0003746">
    <property type="term" value="F:translation elongation factor activity"/>
    <property type="evidence" value="ECO:0007669"/>
    <property type="project" value="UniProtKB-KW"/>
</dbReference>
<dbReference type="Gene3D" id="1.10.10.10">
    <property type="entry name" value="Winged helix-like DNA-binding domain superfamily/Winged helix DNA-binding domain"/>
    <property type="match status" value="1"/>
</dbReference>
<keyword evidence="11" id="KW-1185">Reference proteome</keyword>
<evidence type="ECO:0000313" key="11">
    <source>
        <dbReference type="Proteomes" id="UP000036503"/>
    </source>
</evidence>
<sequence>MARHIVIGTAGHVDHGKTTLVKALTGIDTDTTAEEKKRGLTINLGFAYLDLPNHTRVGIVDVPGHERFIKNMVAGLPGINMVLLVIDANEGVMPQTREHLDILTLLGVRNFLIVLTKIDTVDRELRELAVEDIREQMAHTAAAHADIVETDAVTGQGIPELIQKIQAMAGKILDAADNDAARLNIDRVFSIKGFGTIVTGTLLDGRVSVGNELWAYPGSFRVRVRNIQVHEQNESVAEPGQRTALNLANVSKEQLVRGDVLCASGDLKPAWMLDVKIRCLDHSPVPVRLWDRLRLLVGTREVMVRAVPMGTDQIQPGEEGFLQLRMEQEQIIVKARDRFILRTFSPMHTIAGGEILDANPGKHRRFRADVLERLKAQEDGNTDELVADFLRHTAPLFTTKETLSSYTRLLEQDIDAALEQLVTGGIIRKTALGYMHERVYGNWRARSLQLLLEYHKKYPLRKGMPVGEFRARLSREMPEKELTGLLCILADDGICRMENHAIAASHFHIFFTPSQKQARQKVEETLDRSGYTPVKISELLSLDAQAAAVIDAIKDDTVLFLTSEYIISRIWYERAVRLVCRYVQERGTIELAGFRDSIQAGRKASLLLLDYMDAQHITKRVGNYRTLDSRAGIYQGSDIEKEV</sequence>
<evidence type="ECO:0000256" key="4">
    <source>
        <dbReference type="ARBA" id="ARBA00022741"/>
    </source>
</evidence>
<dbReference type="InterPro" id="IPR009000">
    <property type="entry name" value="Transl_B-barrel_sf"/>
</dbReference>
<evidence type="ECO:0000256" key="5">
    <source>
        <dbReference type="ARBA" id="ARBA00022917"/>
    </source>
</evidence>
<dbReference type="PROSITE" id="PS51722">
    <property type="entry name" value="G_TR_2"/>
    <property type="match status" value="1"/>
</dbReference>
<keyword evidence="4" id="KW-0547">Nucleotide-binding</keyword>
<dbReference type="Pfam" id="PF09107">
    <property type="entry name" value="WHD_3rd_SelB"/>
    <property type="match status" value="1"/>
</dbReference>
<dbReference type="GO" id="GO:0005829">
    <property type="term" value="C:cytosol"/>
    <property type="evidence" value="ECO:0007669"/>
    <property type="project" value="TreeGrafter"/>
</dbReference>
<keyword evidence="3" id="KW-0963">Cytoplasm</keyword>
<dbReference type="InParanoid" id="A0A0J6WWM9"/>
<dbReference type="InterPro" id="IPR009001">
    <property type="entry name" value="Transl_elong_EF1A/Init_IF2_C"/>
</dbReference>
<comment type="subcellular location">
    <subcellularLocation>
        <location evidence="1">Cytoplasm</location>
    </subcellularLocation>
</comment>
<name>A0A0J6WWM9_9FIRM</name>
<evidence type="ECO:0000256" key="1">
    <source>
        <dbReference type="ARBA" id="ARBA00004496"/>
    </source>
</evidence>
<dbReference type="NCBIfam" id="TIGR00231">
    <property type="entry name" value="small_GTP"/>
    <property type="match status" value="1"/>
</dbReference>
<dbReference type="Gene3D" id="3.40.50.300">
    <property type="entry name" value="P-loop containing nucleotide triphosphate hydrolases"/>
    <property type="match status" value="1"/>
</dbReference>
<comment type="caution">
    <text evidence="10">The sequence shown here is derived from an EMBL/GenBank/DDBJ whole genome shotgun (WGS) entry which is preliminary data.</text>
</comment>
<evidence type="ECO:0000256" key="2">
    <source>
        <dbReference type="ARBA" id="ARBA00015953"/>
    </source>
</evidence>
<feature type="domain" description="Tr-type G" evidence="9">
    <location>
        <begin position="2"/>
        <end position="174"/>
    </location>
</feature>
<dbReference type="InterPro" id="IPR036388">
    <property type="entry name" value="WH-like_DNA-bd_sf"/>
</dbReference>
<dbReference type="RefSeq" id="WP_048514183.1">
    <property type="nucleotide sequence ID" value="NZ_FUXD01000011.1"/>
</dbReference>
<gene>
    <name evidence="10" type="ORF">AB840_07345</name>
</gene>
<dbReference type="CDD" id="cd04171">
    <property type="entry name" value="SelB"/>
    <property type="match status" value="1"/>
</dbReference>
<dbReference type="GO" id="GO:0003723">
    <property type="term" value="F:RNA binding"/>
    <property type="evidence" value="ECO:0007669"/>
    <property type="project" value="InterPro"/>
</dbReference>
<reference evidence="10 11" key="1">
    <citation type="submission" date="2015-06" db="EMBL/GenBank/DDBJ databases">
        <title>Draft genome sequence of beer spoilage bacterium Megasphaera cerevisiae type strain 20462.</title>
        <authorList>
            <person name="Kutumbaka K."/>
            <person name="Pasmowitz J."/>
            <person name="Mategko J."/>
            <person name="Reyes D."/>
            <person name="Friedrich A."/>
            <person name="Han S."/>
            <person name="Martens-Habbena W."/>
            <person name="Neal-McKinney J."/>
            <person name="Janagama H.K."/>
            <person name="Nadala C."/>
            <person name="Samadpour M."/>
        </authorList>
    </citation>
    <scope>NUCLEOTIDE SEQUENCE [LARGE SCALE GENOMIC DNA]</scope>
    <source>
        <strain evidence="10 11">DSM 20462</strain>
    </source>
</reference>
<dbReference type="PANTHER" id="PTHR43721:SF22">
    <property type="entry name" value="ELONGATION FACTOR TU, MITOCHONDRIAL"/>
    <property type="match status" value="1"/>
</dbReference>
<dbReference type="SUPFAM" id="SSF50447">
    <property type="entry name" value="Translation proteins"/>
    <property type="match status" value="1"/>
</dbReference>
<dbReference type="GO" id="GO:0005525">
    <property type="term" value="F:GTP binding"/>
    <property type="evidence" value="ECO:0007669"/>
    <property type="project" value="UniProtKB-KW"/>
</dbReference>
<dbReference type="PRINTS" id="PR00315">
    <property type="entry name" value="ELONGATNFCT"/>
</dbReference>
<evidence type="ECO:0000313" key="10">
    <source>
        <dbReference type="EMBL" id="KMO86613.1"/>
    </source>
</evidence>
<dbReference type="STRING" id="39029.BSR42_08380"/>
<dbReference type="CDD" id="cd15491">
    <property type="entry name" value="selB_III"/>
    <property type="match status" value="1"/>
</dbReference>
<keyword evidence="5" id="KW-0648">Protein biosynthesis</keyword>
<accession>A0A0J6WWM9</accession>
<dbReference type="PANTHER" id="PTHR43721">
    <property type="entry name" value="ELONGATION FACTOR TU-RELATED"/>
    <property type="match status" value="1"/>
</dbReference>
<dbReference type="Gene3D" id="2.40.30.10">
    <property type="entry name" value="Translation factors"/>
    <property type="match status" value="1"/>
</dbReference>
<keyword evidence="6" id="KW-0342">GTP-binding</keyword>
<dbReference type="InterPro" id="IPR004161">
    <property type="entry name" value="EFTu-like_2"/>
</dbReference>
<dbReference type="Proteomes" id="UP000036503">
    <property type="component" value="Unassembled WGS sequence"/>
</dbReference>
<dbReference type="Gene3D" id="1.10.10.2770">
    <property type="match status" value="1"/>
</dbReference>
<dbReference type="InterPro" id="IPR015191">
    <property type="entry name" value="SelB_WHD4"/>
</dbReference>
<evidence type="ECO:0000256" key="3">
    <source>
        <dbReference type="ARBA" id="ARBA00022490"/>
    </source>
</evidence>
<comment type="function">
    <text evidence="7">Translation factor necessary for the incorporation of selenocysteine into proteins. It probably replaces EF-Tu for the insertion of selenocysteine directed by the UGA codon. SelB binds GTP and GDP.</text>
</comment>
<protein>
    <recommendedName>
        <fullName evidence="2">Selenocysteine-specific elongation factor</fullName>
    </recommendedName>
    <alternativeName>
        <fullName evidence="8">SelB translation factor</fullName>
    </alternativeName>
</protein>
<dbReference type="Pfam" id="PF03144">
    <property type="entry name" value="GTP_EFTU_D2"/>
    <property type="match status" value="1"/>
</dbReference>
<organism evidence="10 11">
    <name type="scientific">Megasphaera cerevisiae DSM 20462</name>
    <dbReference type="NCBI Taxonomy" id="1122219"/>
    <lineage>
        <taxon>Bacteria</taxon>
        <taxon>Bacillati</taxon>
        <taxon>Bacillota</taxon>
        <taxon>Negativicutes</taxon>
        <taxon>Veillonellales</taxon>
        <taxon>Veillonellaceae</taxon>
        <taxon>Megasphaera</taxon>
    </lineage>
</organism>
<dbReference type="SUPFAM" id="SSF46785">
    <property type="entry name" value="Winged helix' DNA-binding domain"/>
    <property type="match status" value="2"/>
</dbReference>
<dbReference type="SUPFAM" id="SSF50465">
    <property type="entry name" value="EF-Tu/eEF-1alpha/eIF2-gamma C-terminal domain"/>
    <property type="match status" value="1"/>
</dbReference>
<dbReference type="SUPFAM" id="SSF52540">
    <property type="entry name" value="P-loop containing nucleoside triphosphate hydrolases"/>
    <property type="match status" value="1"/>
</dbReference>
<evidence type="ECO:0000259" key="9">
    <source>
        <dbReference type="PROSITE" id="PS51722"/>
    </source>
</evidence>
<dbReference type="InterPro" id="IPR005225">
    <property type="entry name" value="Small_GTP-bd"/>
</dbReference>
<dbReference type="CDD" id="cd03696">
    <property type="entry name" value="SelB_II"/>
    <property type="match status" value="1"/>
</dbReference>
<evidence type="ECO:0000256" key="7">
    <source>
        <dbReference type="ARBA" id="ARBA00025526"/>
    </source>
</evidence>
<dbReference type="InterPro" id="IPR050055">
    <property type="entry name" value="EF-Tu_GTPase"/>
</dbReference>
<dbReference type="GO" id="GO:0003924">
    <property type="term" value="F:GTPase activity"/>
    <property type="evidence" value="ECO:0007669"/>
    <property type="project" value="InterPro"/>
</dbReference>
<dbReference type="InterPro" id="IPR000795">
    <property type="entry name" value="T_Tr_GTP-bd_dom"/>
</dbReference>
<dbReference type="GO" id="GO:0001514">
    <property type="term" value="P:selenocysteine incorporation"/>
    <property type="evidence" value="ECO:0007669"/>
    <property type="project" value="InterPro"/>
</dbReference>
<dbReference type="InterPro" id="IPR004535">
    <property type="entry name" value="Transl_elong_SelB"/>
</dbReference>
<evidence type="ECO:0000256" key="6">
    <source>
        <dbReference type="ARBA" id="ARBA00023134"/>
    </source>
</evidence>
<dbReference type="Pfam" id="PF09106">
    <property type="entry name" value="WHD_2nd_SelB"/>
    <property type="match status" value="1"/>
</dbReference>
<dbReference type="InterPro" id="IPR036390">
    <property type="entry name" value="WH_DNA-bd_sf"/>
</dbReference>
<dbReference type="InterPro" id="IPR027417">
    <property type="entry name" value="P-loop_NTPase"/>
</dbReference>
<evidence type="ECO:0000256" key="8">
    <source>
        <dbReference type="ARBA" id="ARBA00031615"/>
    </source>
</evidence>
<dbReference type="EMBL" id="LEKT01000019">
    <property type="protein sequence ID" value="KMO86613.1"/>
    <property type="molecule type" value="Genomic_DNA"/>
</dbReference>
<dbReference type="Pfam" id="PF00009">
    <property type="entry name" value="GTP_EFTU"/>
    <property type="match status" value="1"/>
</dbReference>
<dbReference type="PATRIC" id="fig|1122219.3.peg.993"/>
<keyword evidence="10" id="KW-0251">Elongation factor</keyword>
<dbReference type="InterPro" id="IPR015190">
    <property type="entry name" value="Elong_fac_SelB-wing-hlx_typ-2"/>
</dbReference>
<dbReference type="AlphaFoldDB" id="A0A0J6WWM9"/>